<reference evidence="2 3" key="1">
    <citation type="journal article" date="2011" name="J. Bacteriol.">
        <title>Genome sequence of the verrucomicrobium Opitutus terrae PB90-1, an abundant inhabitant of rice paddy soil ecosystems.</title>
        <authorList>
            <person name="van Passel M.W."/>
            <person name="Kant R."/>
            <person name="Palva A."/>
            <person name="Copeland A."/>
            <person name="Lucas S."/>
            <person name="Lapidus A."/>
            <person name="Glavina del Rio T."/>
            <person name="Pitluck S."/>
            <person name="Goltsman E."/>
            <person name="Clum A."/>
            <person name="Sun H."/>
            <person name="Schmutz J."/>
            <person name="Larimer F.W."/>
            <person name="Land M.L."/>
            <person name="Hauser L."/>
            <person name="Kyrpides N."/>
            <person name="Mikhailova N."/>
            <person name="Richardson P.P."/>
            <person name="Janssen P.H."/>
            <person name="de Vos W.M."/>
            <person name="Smidt H."/>
        </authorList>
    </citation>
    <scope>NUCLEOTIDE SEQUENCE [LARGE SCALE GENOMIC DNA]</scope>
    <source>
        <strain evidence="3">DSM 11246 / JCM 15787 / PB90-1</strain>
    </source>
</reference>
<feature type="region of interest" description="Disordered" evidence="1">
    <location>
        <begin position="27"/>
        <end position="46"/>
    </location>
</feature>
<dbReference type="Pfam" id="PF13692">
    <property type="entry name" value="Glyco_trans_1_4"/>
    <property type="match status" value="1"/>
</dbReference>
<evidence type="ECO:0000313" key="3">
    <source>
        <dbReference type="Proteomes" id="UP000007013"/>
    </source>
</evidence>
<evidence type="ECO:0000256" key="1">
    <source>
        <dbReference type="SAM" id="MobiDB-lite"/>
    </source>
</evidence>
<name>B1ZWE9_OPITP</name>
<dbReference type="SUPFAM" id="SSF53756">
    <property type="entry name" value="UDP-Glycosyltransferase/glycogen phosphorylase"/>
    <property type="match status" value="1"/>
</dbReference>
<keyword evidence="3" id="KW-1185">Reference proteome</keyword>
<dbReference type="CAZy" id="GT4">
    <property type="family name" value="Glycosyltransferase Family 4"/>
</dbReference>
<accession>B1ZWE9</accession>
<proteinExistence type="predicted"/>
<dbReference type="KEGG" id="ote:Oter_3620"/>
<gene>
    <name evidence="2" type="ordered locus">Oter_3620</name>
</gene>
<dbReference type="AlphaFoldDB" id="B1ZWE9"/>
<dbReference type="RefSeq" id="WP_012376426.1">
    <property type="nucleotide sequence ID" value="NC_010571.1"/>
</dbReference>
<feature type="compositionally biased region" description="Basic and acidic residues" evidence="1">
    <location>
        <begin position="30"/>
        <end position="39"/>
    </location>
</feature>
<dbReference type="HOGENOM" id="CLU_041132_2_0_0"/>
<dbReference type="Gene3D" id="3.40.50.2000">
    <property type="entry name" value="Glycogen Phosphorylase B"/>
    <property type="match status" value="1"/>
</dbReference>
<dbReference type="Gene3D" id="3.40.50.11010">
    <property type="match status" value="1"/>
</dbReference>
<dbReference type="GO" id="GO:0016740">
    <property type="term" value="F:transferase activity"/>
    <property type="evidence" value="ECO:0007669"/>
    <property type="project" value="UniProtKB-KW"/>
</dbReference>
<protein>
    <submittedName>
        <fullName evidence="2">Glycosyltransferase</fullName>
    </submittedName>
</protein>
<dbReference type="Proteomes" id="UP000007013">
    <property type="component" value="Chromosome"/>
</dbReference>
<dbReference type="EMBL" id="CP001032">
    <property type="protein sequence ID" value="ACB76897.1"/>
    <property type="molecule type" value="Genomic_DNA"/>
</dbReference>
<dbReference type="STRING" id="452637.Oter_3620"/>
<sequence>MSSPHSSPIPFTALPPLLRRTESILAHHSRSSDRSRDRQSPWAGPSPATVPPIIALCHLSWDWVWQRPQQFLSRLAKTHRVLFVETYCSDVASTTVQLRVADGHPNVTVCQMFLPASRWADGKFIDRERRRALQRTLATDLAGQFDDAILWFNDPMAVTAFAGRLDESLIVYDCMDELSQFKGAPPALLERERELLELADVVFCGGRKMREKRLRYNANCHFYGTGVDIQHFGAARSDTLAVAPEIAELGGPVLGYFGVIDERIDYELLAKLADANPKWHVVMVGPTTKVDPATFPQRRNLHWLGGRPYAQLPALTKGFSVCLMPFALNEATEYINPTKALEYMAAGRPVVSTALDEVKSNFSSVARIGRSHAEFIEFCRRESAVPSETRVARGLRLAADNTWEAIVAKLEGHVADALAARREESAIEVSTVVPLVGNQTAYV</sequence>
<dbReference type="OrthoDB" id="9816564at2"/>
<evidence type="ECO:0000313" key="2">
    <source>
        <dbReference type="EMBL" id="ACB76897.1"/>
    </source>
</evidence>
<dbReference type="eggNOG" id="COG0438">
    <property type="taxonomic scope" value="Bacteria"/>
</dbReference>
<organism evidence="2 3">
    <name type="scientific">Opitutus terrae (strain DSM 11246 / JCM 15787 / PB90-1)</name>
    <dbReference type="NCBI Taxonomy" id="452637"/>
    <lineage>
        <taxon>Bacteria</taxon>
        <taxon>Pseudomonadati</taxon>
        <taxon>Verrucomicrobiota</taxon>
        <taxon>Opitutia</taxon>
        <taxon>Opitutales</taxon>
        <taxon>Opitutaceae</taxon>
        <taxon>Opitutus</taxon>
    </lineage>
</organism>
<keyword evidence="2" id="KW-0808">Transferase</keyword>